<protein>
    <submittedName>
        <fullName evidence="1">Uncharacterized protein</fullName>
    </submittedName>
</protein>
<accession>A0ABP5M2G2</accession>
<name>A0ABP5M2G2_9ACTN</name>
<reference evidence="2" key="1">
    <citation type="journal article" date="2019" name="Int. J. Syst. Evol. Microbiol.">
        <title>The Global Catalogue of Microorganisms (GCM) 10K type strain sequencing project: providing services to taxonomists for standard genome sequencing and annotation.</title>
        <authorList>
            <consortium name="The Broad Institute Genomics Platform"/>
            <consortium name="The Broad Institute Genome Sequencing Center for Infectious Disease"/>
            <person name="Wu L."/>
            <person name="Ma J."/>
        </authorList>
    </citation>
    <scope>NUCLEOTIDE SEQUENCE [LARGE SCALE GENOMIC DNA]</scope>
    <source>
        <strain evidence="2">JCM 13850</strain>
    </source>
</reference>
<dbReference type="InterPro" id="IPR047738">
    <property type="entry name" value="SAV_2336-like_N"/>
</dbReference>
<keyword evidence="2" id="KW-1185">Reference proteome</keyword>
<evidence type="ECO:0000313" key="2">
    <source>
        <dbReference type="Proteomes" id="UP001501020"/>
    </source>
</evidence>
<comment type="caution">
    <text evidence="1">The sequence shown here is derived from an EMBL/GenBank/DDBJ whole genome shotgun (WGS) entry which is preliminary data.</text>
</comment>
<dbReference type="NCBIfam" id="NF041121">
    <property type="entry name" value="SAV_2336_NTERM"/>
    <property type="match status" value="1"/>
</dbReference>
<proteinExistence type="predicted"/>
<dbReference type="EMBL" id="BAAAMR010000089">
    <property type="protein sequence ID" value="GAA2160144.1"/>
    <property type="molecule type" value="Genomic_DNA"/>
</dbReference>
<gene>
    <name evidence="1" type="ORF">GCM10009727_72940</name>
</gene>
<evidence type="ECO:0000313" key="1">
    <source>
        <dbReference type="EMBL" id="GAA2160144.1"/>
    </source>
</evidence>
<dbReference type="RefSeq" id="WP_344278212.1">
    <property type="nucleotide sequence ID" value="NZ_BAAAMR010000089.1"/>
</dbReference>
<organism evidence="1 2">
    <name type="scientific">Actinomadura napierensis</name>
    <dbReference type="NCBI Taxonomy" id="267854"/>
    <lineage>
        <taxon>Bacteria</taxon>
        <taxon>Bacillati</taxon>
        <taxon>Actinomycetota</taxon>
        <taxon>Actinomycetes</taxon>
        <taxon>Streptosporangiales</taxon>
        <taxon>Thermomonosporaceae</taxon>
        <taxon>Actinomadura</taxon>
    </lineage>
</organism>
<sequence length="414" mass="43841">MTLDRLLALLEETGGPLDAQAVADVIWLAGHLPARPLEAAKGPSEGPPPRAQGLDLSAAALVNALRPLAREGTSRTDFVLDEEATARASAGAHALSPVLRPAAGRGLDAALVVDDGASMVVWHTWITEVTELLRRSASFRDVRVRLLDTDGDLVLRGAGSGARVGTSDPLGASGRGIVLVLSDCVGRAWHDGTMAGLLERWGSGGPVAVVQPLSERLWRRCGPELVRVRFSVRASRAATANNRLRVATASGEPVPPGVPVPVIRLRPDWITWWVRLVTGRTGAAREGVALFTGAAPRRVPPADPAAEPGSARDRVGRFRAAASPPAFRLAVRLSAVPLTLDVMRMVGADTAGVGDQQLAEVLLGGLLHRVAGPDATYDFTAGVRAELRSHLDAGEAQWLERRAAERLRARTDRE</sequence>
<dbReference type="Proteomes" id="UP001501020">
    <property type="component" value="Unassembled WGS sequence"/>
</dbReference>